<proteinExistence type="inferred from homology"/>
<dbReference type="InterPro" id="IPR020103">
    <property type="entry name" value="PsdUridine_synth_cat_dom_sf"/>
</dbReference>
<dbReference type="InterPro" id="IPR020095">
    <property type="entry name" value="PsdUridine_synth_TruA_C"/>
</dbReference>
<comment type="caution">
    <text evidence="4">Lacks conserved residue(s) required for the propagation of feature annotation.</text>
</comment>
<sequence length="266" mass="29320">MVIAYRGTNFRGLAPNHGVTTVMGELAGAIEKVIRHPVNYSMSGRTDAGVHAWGQVISLDLPTDIDRDALARRLNKMCAPDISVRSISWADPDFDARFSATSRTYRYQVWNEIAPHPLLADQVWHITAPLNLEVMNRAAQDLIGEHDFTSFCRRPKVDDDHPLPSMVRIMYRASWTRIDDSPLVRFEISGSAFCHQQVRSCVGTLVDIGRGRLAPDSILTILAAHDRAAAGPVAPPTGLILWNVGYDGVRWDAAHVGEASDRANSG</sequence>
<gene>
    <name evidence="4" type="primary">truA</name>
    <name evidence="9" type="ORF">CSA55_06150</name>
</gene>
<evidence type="ECO:0000256" key="5">
    <source>
        <dbReference type="PIRSR" id="PIRSR001430-1"/>
    </source>
</evidence>
<dbReference type="PANTHER" id="PTHR11142:SF0">
    <property type="entry name" value="TRNA PSEUDOURIDINE SYNTHASE-LIKE 1"/>
    <property type="match status" value="1"/>
</dbReference>
<accession>A0A2G6K726</accession>
<dbReference type="HAMAP" id="MF_00171">
    <property type="entry name" value="TruA"/>
    <property type="match status" value="1"/>
</dbReference>
<dbReference type="EMBL" id="PDSL01000101">
    <property type="protein sequence ID" value="PIE31220.1"/>
    <property type="molecule type" value="Genomic_DNA"/>
</dbReference>
<dbReference type="AlphaFoldDB" id="A0A2G6K726"/>
<keyword evidence="2 4" id="KW-0819">tRNA processing</keyword>
<dbReference type="InterPro" id="IPR001406">
    <property type="entry name" value="PsdUridine_synth_TruA"/>
</dbReference>
<comment type="catalytic activity">
    <reaction evidence="4 7">
        <text>uridine(38/39/40) in tRNA = pseudouridine(38/39/40) in tRNA</text>
        <dbReference type="Rhea" id="RHEA:22376"/>
        <dbReference type="Rhea" id="RHEA-COMP:10085"/>
        <dbReference type="Rhea" id="RHEA-COMP:10087"/>
        <dbReference type="ChEBI" id="CHEBI:65314"/>
        <dbReference type="ChEBI" id="CHEBI:65315"/>
        <dbReference type="EC" id="5.4.99.12"/>
    </reaction>
</comment>
<dbReference type="PANTHER" id="PTHR11142">
    <property type="entry name" value="PSEUDOURIDYLATE SYNTHASE"/>
    <property type="match status" value="1"/>
</dbReference>
<dbReference type="GO" id="GO:0160147">
    <property type="term" value="F:tRNA pseudouridine(38-40) synthase activity"/>
    <property type="evidence" value="ECO:0007669"/>
    <property type="project" value="UniProtKB-EC"/>
</dbReference>
<dbReference type="Gene3D" id="3.30.70.660">
    <property type="entry name" value="Pseudouridine synthase I, catalytic domain, C-terminal subdomain"/>
    <property type="match status" value="1"/>
</dbReference>
<dbReference type="PIRSF" id="PIRSF001430">
    <property type="entry name" value="tRNA_psdUrid_synth"/>
    <property type="match status" value="1"/>
</dbReference>
<dbReference type="NCBIfam" id="TIGR00071">
    <property type="entry name" value="hisT_truA"/>
    <property type="match status" value="1"/>
</dbReference>
<dbReference type="Pfam" id="PF01416">
    <property type="entry name" value="PseudoU_synth_1"/>
    <property type="match status" value="1"/>
</dbReference>
<comment type="function">
    <text evidence="4">Formation of pseudouridine at positions 38, 39 and 40 in the anticodon stem and loop of transfer RNAs.</text>
</comment>
<dbReference type="Proteomes" id="UP000230914">
    <property type="component" value="Unassembled WGS sequence"/>
</dbReference>
<feature type="binding site" evidence="4 6">
    <location>
        <position position="105"/>
    </location>
    <ligand>
        <name>substrate</name>
    </ligand>
</feature>
<feature type="domain" description="Pseudouridine synthase I TruA alpha/beta" evidence="8">
    <location>
        <begin position="138"/>
        <end position="247"/>
    </location>
</feature>
<comment type="subunit">
    <text evidence="4">Homodimer.</text>
</comment>
<dbReference type="InterPro" id="IPR020094">
    <property type="entry name" value="TruA/RsuA/RluB/E/F_N"/>
</dbReference>
<evidence type="ECO:0000256" key="4">
    <source>
        <dbReference type="HAMAP-Rule" id="MF_00171"/>
    </source>
</evidence>
<keyword evidence="3 4" id="KW-0413">Isomerase</keyword>
<comment type="similarity">
    <text evidence="1 4 7">Belongs to the tRNA pseudouridine synthase TruA family.</text>
</comment>
<dbReference type="GO" id="GO:0031119">
    <property type="term" value="P:tRNA pseudouridine synthesis"/>
    <property type="evidence" value="ECO:0007669"/>
    <property type="project" value="UniProtKB-UniRule"/>
</dbReference>
<feature type="active site" description="Nucleophile" evidence="4 5">
    <location>
        <position position="47"/>
    </location>
</feature>
<dbReference type="EC" id="5.4.99.12" evidence="4"/>
<evidence type="ECO:0000313" key="10">
    <source>
        <dbReference type="Proteomes" id="UP000230914"/>
    </source>
</evidence>
<dbReference type="SUPFAM" id="SSF55120">
    <property type="entry name" value="Pseudouridine synthase"/>
    <property type="match status" value="1"/>
</dbReference>
<reference evidence="9 10" key="1">
    <citation type="submission" date="2017-10" db="EMBL/GenBank/DDBJ databases">
        <title>Novel microbial diversity and functional potential in the marine mammal oral microbiome.</title>
        <authorList>
            <person name="Dudek N.K."/>
            <person name="Sun C.L."/>
            <person name="Burstein D."/>
            <person name="Kantor R.S."/>
            <person name="Aliaga Goltsman D.S."/>
            <person name="Bik E.M."/>
            <person name="Thomas B.C."/>
            <person name="Banfield J.F."/>
            <person name="Relman D.A."/>
        </authorList>
    </citation>
    <scope>NUCLEOTIDE SEQUENCE [LARGE SCALE GENOMIC DNA]</scope>
    <source>
        <strain evidence="9">DOLJORAL78_61_10</strain>
    </source>
</reference>
<name>A0A2G6K726_9ACTN</name>
<dbReference type="Gene3D" id="3.30.70.580">
    <property type="entry name" value="Pseudouridine synthase I, catalytic domain, N-terminal subdomain"/>
    <property type="match status" value="1"/>
</dbReference>
<evidence type="ECO:0000259" key="8">
    <source>
        <dbReference type="Pfam" id="PF01416"/>
    </source>
</evidence>
<dbReference type="InterPro" id="IPR020097">
    <property type="entry name" value="PsdUridine_synth_TruA_a/b_dom"/>
</dbReference>
<comment type="caution">
    <text evidence="9">The sequence shown here is derived from an EMBL/GenBank/DDBJ whole genome shotgun (WGS) entry which is preliminary data.</text>
</comment>
<evidence type="ECO:0000256" key="7">
    <source>
        <dbReference type="RuleBase" id="RU003792"/>
    </source>
</evidence>
<evidence type="ECO:0000313" key="9">
    <source>
        <dbReference type="EMBL" id="PIE31220.1"/>
    </source>
</evidence>
<evidence type="ECO:0000256" key="2">
    <source>
        <dbReference type="ARBA" id="ARBA00022694"/>
    </source>
</evidence>
<evidence type="ECO:0000256" key="6">
    <source>
        <dbReference type="PIRSR" id="PIRSR001430-2"/>
    </source>
</evidence>
<dbReference type="GO" id="GO:0003723">
    <property type="term" value="F:RNA binding"/>
    <property type="evidence" value="ECO:0007669"/>
    <property type="project" value="InterPro"/>
</dbReference>
<evidence type="ECO:0000256" key="3">
    <source>
        <dbReference type="ARBA" id="ARBA00023235"/>
    </source>
</evidence>
<organism evidence="9 10">
    <name type="scientific">Ilumatobacter coccineus</name>
    <dbReference type="NCBI Taxonomy" id="467094"/>
    <lineage>
        <taxon>Bacteria</taxon>
        <taxon>Bacillati</taxon>
        <taxon>Actinomycetota</taxon>
        <taxon>Acidimicrobiia</taxon>
        <taxon>Acidimicrobiales</taxon>
        <taxon>Ilumatobacteraceae</taxon>
        <taxon>Ilumatobacter</taxon>
    </lineage>
</organism>
<dbReference type="CDD" id="cd02570">
    <property type="entry name" value="PseudoU_synth_EcTruA"/>
    <property type="match status" value="1"/>
</dbReference>
<protein>
    <recommendedName>
        <fullName evidence="4">tRNA pseudouridine synthase A</fullName>
        <ecNumber evidence="4">5.4.99.12</ecNumber>
    </recommendedName>
    <alternativeName>
        <fullName evidence="4">tRNA pseudouridine(38-40) synthase</fullName>
    </alternativeName>
    <alternativeName>
        <fullName evidence="4">tRNA pseudouridylate synthase I</fullName>
    </alternativeName>
    <alternativeName>
        <fullName evidence="4">tRNA-uridine isomerase I</fullName>
    </alternativeName>
</protein>
<evidence type="ECO:0000256" key="1">
    <source>
        <dbReference type="ARBA" id="ARBA00009375"/>
    </source>
</evidence>